<dbReference type="Proteomes" id="UP000248631">
    <property type="component" value="Unassembled WGS sequence"/>
</dbReference>
<evidence type="ECO:0000256" key="2">
    <source>
        <dbReference type="ARBA" id="ARBA00022448"/>
    </source>
</evidence>
<proteinExistence type="inferred from homology"/>
<name>A0ABX9C1D8_9BURK</name>
<evidence type="ECO:0000256" key="1">
    <source>
        <dbReference type="ARBA" id="ARBA00004429"/>
    </source>
</evidence>
<evidence type="ECO:0000259" key="9">
    <source>
        <dbReference type="PROSITE" id="PS50928"/>
    </source>
</evidence>
<dbReference type="PANTHER" id="PTHR43357:SF4">
    <property type="entry name" value="INNER MEMBRANE ABC TRANSPORTER PERMEASE PROTEIN YDCV"/>
    <property type="match status" value="1"/>
</dbReference>
<dbReference type="PROSITE" id="PS50928">
    <property type="entry name" value="ABC_TM1"/>
    <property type="match status" value="1"/>
</dbReference>
<dbReference type="PANTHER" id="PTHR43357">
    <property type="entry name" value="INNER MEMBRANE ABC TRANSPORTER PERMEASE PROTEIN YDCV"/>
    <property type="match status" value="1"/>
</dbReference>
<dbReference type="InterPro" id="IPR035906">
    <property type="entry name" value="MetI-like_sf"/>
</dbReference>
<keyword evidence="3" id="KW-1003">Cell membrane</keyword>
<feature type="transmembrane region" description="Helical" evidence="8">
    <location>
        <begin position="95"/>
        <end position="116"/>
    </location>
</feature>
<dbReference type="SUPFAM" id="SSF161098">
    <property type="entry name" value="MetI-like"/>
    <property type="match status" value="1"/>
</dbReference>
<feature type="transmembrane region" description="Helical" evidence="8">
    <location>
        <begin position="57"/>
        <end position="83"/>
    </location>
</feature>
<evidence type="ECO:0000256" key="6">
    <source>
        <dbReference type="ARBA" id="ARBA00022989"/>
    </source>
</evidence>
<comment type="subcellular location">
    <subcellularLocation>
        <location evidence="1">Cell inner membrane</location>
        <topology evidence="1">Multi-pass membrane protein</topology>
    </subcellularLocation>
    <subcellularLocation>
        <location evidence="8">Cell membrane</location>
        <topology evidence="8">Multi-pass membrane protein</topology>
    </subcellularLocation>
</comment>
<protein>
    <submittedName>
        <fullName evidence="10">ABC transporter permease</fullName>
    </submittedName>
</protein>
<feature type="transmembrane region" description="Helical" evidence="8">
    <location>
        <begin position="223"/>
        <end position="252"/>
    </location>
</feature>
<dbReference type="Gene3D" id="1.10.3720.10">
    <property type="entry name" value="MetI-like"/>
    <property type="match status" value="1"/>
</dbReference>
<gene>
    <name evidence="10" type="ORF">RB24_12555</name>
</gene>
<dbReference type="RefSeq" id="WP_044529340.1">
    <property type="nucleotide sequence ID" value="NZ_JALJXK010000001.1"/>
</dbReference>
<accession>A0ABX9C1D8</accession>
<keyword evidence="11" id="KW-1185">Reference proteome</keyword>
<feature type="transmembrane region" description="Helical" evidence="8">
    <location>
        <begin position="128"/>
        <end position="148"/>
    </location>
</feature>
<evidence type="ECO:0000256" key="3">
    <source>
        <dbReference type="ARBA" id="ARBA00022475"/>
    </source>
</evidence>
<evidence type="ECO:0000256" key="4">
    <source>
        <dbReference type="ARBA" id="ARBA00022519"/>
    </source>
</evidence>
<evidence type="ECO:0000256" key="7">
    <source>
        <dbReference type="ARBA" id="ARBA00023136"/>
    </source>
</evidence>
<evidence type="ECO:0000313" key="10">
    <source>
        <dbReference type="EMBL" id="RAM64190.1"/>
    </source>
</evidence>
<dbReference type="Pfam" id="PF00528">
    <property type="entry name" value="BPD_transp_1"/>
    <property type="match status" value="1"/>
</dbReference>
<comment type="similarity">
    <text evidence="8">Belongs to the binding-protein-dependent transport system permease family.</text>
</comment>
<comment type="caution">
    <text evidence="10">The sequence shown here is derived from an EMBL/GenBank/DDBJ whole genome shotgun (WGS) entry which is preliminary data.</text>
</comment>
<reference evidence="10 11" key="1">
    <citation type="submission" date="2014-12" db="EMBL/GenBank/DDBJ databases">
        <title>Complete genome sequence of Herbaspirillum rubrisubalbicans Os38.</title>
        <authorList>
            <person name="Chen M."/>
            <person name="An Q."/>
        </authorList>
    </citation>
    <scope>NUCLEOTIDE SEQUENCE [LARGE SCALE GENOMIC DNA]</scope>
    <source>
        <strain evidence="10 11">Os38</strain>
    </source>
</reference>
<feature type="domain" description="ABC transmembrane type-1" evidence="9">
    <location>
        <begin position="57"/>
        <end position="248"/>
    </location>
</feature>
<feature type="transmembrane region" description="Helical" evidence="8">
    <location>
        <begin position="12"/>
        <end position="31"/>
    </location>
</feature>
<evidence type="ECO:0000313" key="11">
    <source>
        <dbReference type="Proteomes" id="UP000248631"/>
    </source>
</evidence>
<feature type="transmembrane region" description="Helical" evidence="8">
    <location>
        <begin position="182"/>
        <end position="203"/>
    </location>
</feature>
<dbReference type="CDD" id="cd06261">
    <property type="entry name" value="TM_PBP2"/>
    <property type="match status" value="1"/>
</dbReference>
<keyword evidence="2 8" id="KW-0813">Transport</keyword>
<dbReference type="EMBL" id="JUGD01000015">
    <property type="protein sequence ID" value="RAM64190.1"/>
    <property type="molecule type" value="Genomic_DNA"/>
</dbReference>
<keyword evidence="6 8" id="KW-1133">Transmembrane helix</keyword>
<evidence type="ECO:0000256" key="8">
    <source>
        <dbReference type="RuleBase" id="RU363032"/>
    </source>
</evidence>
<dbReference type="InterPro" id="IPR000515">
    <property type="entry name" value="MetI-like"/>
</dbReference>
<keyword evidence="4" id="KW-0997">Cell inner membrane</keyword>
<evidence type="ECO:0000256" key="5">
    <source>
        <dbReference type="ARBA" id="ARBA00022692"/>
    </source>
</evidence>
<keyword evidence="5 8" id="KW-0812">Transmembrane</keyword>
<organism evidence="10 11">
    <name type="scientific">Herbaspirillum rubrisubalbicans</name>
    <dbReference type="NCBI Taxonomy" id="80842"/>
    <lineage>
        <taxon>Bacteria</taxon>
        <taxon>Pseudomonadati</taxon>
        <taxon>Pseudomonadota</taxon>
        <taxon>Betaproteobacteria</taxon>
        <taxon>Burkholderiales</taxon>
        <taxon>Oxalobacteraceae</taxon>
        <taxon>Herbaspirillum</taxon>
    </lineage>
</organism>
<sequence length="254" mass="27358">MLLRLISISYGLYLLLPIALVCVGSVGQTWTNTLLPEGFTLSWFVALWQDVSMRRAFFSSLTLALCTCVLSTLLSVPLSYYLYKNGRGAKAVATGLIASMPIAVPTITLAFGYLLVFNSDWLPWQGSFGLLIAAHTMQTMPYLTNTLLSDLRHLKLDQLEQAAATLGASPAQRFFGIVLPNLGHSLISGLAMVSALSIGEFGLSNLLSSFSNRTYPVVLLQAFYGATGLACAATVVLLLLAAMASLISTYFAKR</sequence>
<keyword evidence="7 8" id="KW-0472">Membrane</keyword>